<dbReference type="Proteomes" id="UP000054705">
    <property type="component" value="Unassembled WGS sequence"/>
</dbReference>
<dbReference type="EMBL" id="LGGS01000129">
    <property type="protein sequence ID" value="KUK81786.1"/>
    <property type="molecule type" value="Genomic_DNA"/>
</dbReference>
<evidence type="ECO:0000256" key="1">
    <source>
        <dbReference type="ARBA" id="ARBA00023002"/>
    </source>
</evidence>
<sequence length="181" mass="18945">MSKTSEIVLSGSGGQGLILAGQILAEAVIKDGKNTVQTQSYGPEARGGASKAEVIISEAEIDYPKVTHPDIILVMSNEALLKYAGMLKPGGSLIIDTTYVKDLPSTQANVLAVPYSRIAKETLNKEMVSNIVALGALAAFTGVVSKESLETALMSRIPRGTEDLNQKALELGWKSAGEAAA</sequence>
<evidence type="ECO:0000313" key="3">
    <source>
        <dbReference type="EMBL" id="KUK81786.1"/>
    </source>
</evidence>
<proteinExistence type="predicted"/>
<organism evidence="3 4">
    <name type="scientific">Pelotomaculum thermopropionicum</name>
    <dbReference type="NCBI Taxonomy" id="110500"/>
    <lineage>
        <taxon>Bacteria</taxon>
        <taxon>Bacillati</taxon>
        <taxon>Bacillota</taxon>
        <taxon>Clostridia</taxon>
        <taxon>Eubacteriales</taxon>
        <taxon>Desulfotomaculaceae</taxon>
        <taxon>Pelotomaculum</taxon>
    </lineage>
</organism>
<dbReference type="PATRIC" id="fig|110500.4.peg.17"/>
<feature type="domain" description="Pyruvate/ketoisovalerate oxidoreductase catalytic" evidence="2">
    <location>
        <begin position="13"/>
        <end position="172"/>
    </location>
</feature>
<dbReference type="PANTHER" id="PTHR42730">
    <property type="entry name" value="2-OXOGLUTARATE SYNTHASE SUBUNIT KORC"/>
    <property type="match status" value="1"/>
</dbReference>
<dbReference type="InterPro" id="IPR011894">
    <property type="entry name" value="PorC_KorC"/>
</dbReference>
<dbReference type="NCBIfam" id="TIGR02175">
    <property type="entry name" value="PorC_KorC"/>
    <property type="match status" value="1"/>
</dbReference>
<keyword evidence="1" id="KW-0560">Oxidoreductase</keyword>
<name>A0A101HRJ7_9FIRM</name>
<comment type="caution">
    <text evidence="3">The sequence shown here is derived from an EMBL/GenBank/DDBJ whole genome shotgun (WGS) entry which is preliminary data.</text>
</comment>
<dbReference type="GO" id="GO:0016625">
    <property type="term" value="F:oxidoreductase activity, acting on the aldehyde or oxo group of donors, iron-sulfur protein as acceptor"/>
    <property type="evidence" value="ECO:0007669"/>
    <property type="project" value="InterPro"/>
</dbReference>
<evidence type="ECO:0000313" key="4">
    <source>
        <dbReference type="Proteomes" id="UP000054705"/>
    </source>
</evidence>
<gene>
    <name evidence="3" type="ORF">XD97_0568</name>
</gene>
<dbReference type="InterPro" id="IPR019752">
    <property type="entry name" value="Pyrv/ketoisovalerate_OxRed_cat"/>
</dbReference>
<dbReference type="InterPro" id="IPR002869">
    <property type="entry name" value="Pyrv_flavodox_OxRed_cen"/>
</dbReference>
<dbReference type="InterPro" id="IPR052554">
    <property type="entry name" value="2-oxoglutarate_synth_KorC"/>
</dbReference>
<protein>
    <submittedName>
        <fullName evidence="3">Pyruvate:ferredoxin oxidoreductase gamma subunit</fullName>
    </submittedName>
</protein>
<dbReference type="PANTHER" id="PTHR42730:SF1">
    <property type="entry name" value="2-OXOGLUTARATE SYNTHASE SUBUNIT KORC"/>
    <property type="match status" value="1"/>
</dbReference>
<dbReference type="Pfam" id="PF01558">
    <property type="entry name" value="POR"/>
    <property type="match status" value="1"/>
</dbReference>
<accession>A0A101HRJ7</accession>
<dbReference type="AlphaFoldDB" id="A0A101HRJ7"/>
<reference evidence="4" key="1">
    <citation type="journal article" date="2015" name="MBio">
        <title>Genome-Resolved Metagenomic Analysis Reveals Roles for Candidate Phyla and Other Microbial Community Members in Biogeochemical Transformations in Oil Reservoirs.</title>
        <authorList>
            <person name="Hu P."/>
            <person name="Tom L."/>
            <person name="Singh A."/>
            <person name="Thomas B.C."/>
            <person name="Baker B.J."/>
            <person name="Piceno Y.M."/>
            <person name="Andersen G.L."/>
            <person name="Banfield J.F."/>
        </authorList>
    </citation>
    <scope>NUCLEOTIDE SEQUENCE [LARGE SCALE GENOMIC DNA]</scope>
</reference>
<keyword evidence="3" id="KW-0670">Pyruvate</keyword>
<dbReference type="Gene3D" id="3.40.920.10">
    <property type="entry name" value="Pyruvate-ferredoxin oxidoreductase, PFOR, domain III"/>
    <property type="match status" value="1"/>
</dbReference>
<dbReference type="SUPFAM" id="SSF53323">
    <property type="entry name" value="Pyruvate-ferredoxin oxidoreductase, PFOR, domain III"/>
    <property type="match status" value="1"/>
</dbReference>
<evidence type="ECO:0000259" key="2">
    <source>
        <dbReference type="Pfam" id="PF01558"/>
    </source>
</evidence>